<organism evidence="2 3">
    <name type="scientific">Pyronema omphalodes (strain CBS 100304)</name>
    <name type="common">Pyronema confluens</name>
    <dbReference type="NCBI Taxonomy" id="1076935"/>
    <lineage>
        <taxon>Eukaryota</taxon>
        <taxon>Fungi</taxon>
        <taxon>Dikarya</taxon>
        <taxon>Ascomycota</taxon>
        <taxon>Pezizomycotina</taxon>
        <taxon>Pezizomycetes</taxon>
        <taxon>Pezizales</taxon>
        <taxon>Pyronemataceae</taxon>
        <taxon>Pyronema</taxon>
    </lineage>
</organism>
<evidence type="ECO:0000256" key="1">
    <source>
        <dbReference type="SAM" id="Phobius"/>
    </source>
</evidence>
<gene>
    <name evidence="2" type="ORF">PCON_12037</name>
</gene>
<keyword evidence="3" id="KW-1185">Reference proteome</keyword>
<keyword evidence="1" id="KW-0472">Membrane</keyword>
<dbReference type="AlphaFoldDB" id="U4LRK0"/>
<evidence type="ECO:0000313" key="3">
    <source>
        <dbReference type="Proteomes" id="UP000018144"/>
    </source>
</evidence>
<accession>U4LRK0</accession>
<name>U4LRK0_PYROM</name>
<evidence type="ECO:0000313" key="2">
    <source>
        <dbReference type="EMBL" id="CCX31960.1"/>
    </source>
</evidence>
<reference evidence="2 3" key="1">
    <citation type="journal article" date="2013" name="PLoS Genet.">
        <title>The genome and development-dependent transcriptomes of Pyronema confluens: a window into fungal evolution.</title>
        <authorList>
            <person name="Traeger S."/>
            <person name="Altegoer F."/>
            <person name="Freitag M."/>
            <person name="Gabaldon T."/>
            <person name="Kempken F."/>
            <person name="Kumar A."/>
            <person name="Marcet-Houben M."/>
            <person name="Poggeler S."/>
            <person name="Stajich J.E."/>
            <person name="Nowrousian M."/>
        </authorList>
    </citation>
    <scope>NUCLEOTIDE SEQUENCE [LARGE SCALE GENOMIC DNA]</scope>
    <source>
        <strain evidence="3">CBS 100304</strain>
        <tissue evidence="2">Vegetative mycelium</tissue>
    </source>
</reference>
<dbReference type="Proteomes" id="UP000018144">
    <property type="component" value="Unassembled WGS sequence"/>
</dbReference>
<proteinExistence type="predicted"/>
<sequence length="101" mass="11108">MIRLHHFRSMLPPTRDPRTMVVSKAIQQRRNAVALCTSLSEWTSENTTLARGSIIFGGITLFGLTLFSIRPTPMTSNEVGNMASGIRNSTAQILTHPPNSV</sequence>
<keyword evidence="1" id="KW-1133">Transmembrane helix</keyword>
<feature type="transmembrane region" description="Helical" evidence="1">
    <location>
        <begin position="49"/>
        <end position="69"/>
    </location>
</feature>
<keyword evidence="1" id="KW-0812">Transmembrane</keyword>
<dbReference type="EMBL" id="HF935702">
    <property type="protein sequence ID" value="CCX31960.1"/>
    <property type="molecule type" value="Genomic_DNA"/>
</dbReference>
<protein>
    <submittedName>
        <fullName evidence="2">Uncharacterized protein</fullName>
    </submittedName>
</protein>